<evidence type="ECO:0000313" key="11">
    <source>
        <dbReference type="Proteomes" id="UP000013827"/>
    </source>
</evidence>
<dbReference type="AlphaFoldDB" id="A0A0D3JXK7"/>
<evidence type="ECO:0000256" key="1">
    <source>
        <dbReference type="ARBA" id="ARBA00004141"/>
    </source>
</evidence>
<dbReference type="eggNOG" id="KOG0061">
    <property type="taxonomic scope" value="Eukaryota"/>
</dbReference>
<dbReference type="PaxDb" id="2903-EOD28242"/>
<dbReference type="InterPro" id="IPR003593">
    <property type="entry name" value="AAA+_ATPase"/>
</dbReference>
<dbReference type="GO" id="GO:0005524">
    <property type="term" value="F:ATP binding"/>
    <property type="evidence" value="ECO:0007669"/>
    <property type="project" value="UniProtKB-KW"/>
</dbReference>
<evidence type="ECO:0000256" key="5">
    <source>
        <dbReference type="ARBA" id="ARBA00022840"/>
    </source>
</evidence>
<evidence type="ECO:0000256" key="8">
    <source>
        <dbReference type="SAM" id="Phobius"/>
    </source>
</evidence>
<dbReference type="SUPFAM" id="SSF52540">
    <property type="entry name" value="P-loop containing nucleoside triphosphate hydrolases"/>
    <property type="match status" value="1"/>
</dbReference>
<reference evidence="11" key="1">
    <citation type="journal article" date="2013" name="Nature">
        <title>Pan genome of the phytoplankton Emiliania underpins its global distribution.</title>
        <authorList>
            <person name="Read B.A."/>
            <person name="Kegel J."/>
            <person name="Klute M.J."/>
            <person name="Kuo A."/>
            <person name="Lefebvre S.C."/>
            <person name="Maumus F."/>
            <person name="Mayer C."/>
            <person name="Miller J."/>
            <person name="Monier A."/>
            <person name="Salamov A."/>
            <person name="Young J."/>
            <person name="Aguilar M."/>
            <person name="Claverie J.M."/>
            <person name="Frickenhaus S."/>
            <person name="Gonzalez K."/>
            <person name="Herman E.K."/>
            <person name="Lin Y.C."/>
            <person name="Napier J."/>
            <person name="Ogata H."/>
            <person name="Sarno A.F."/>
            <person name="Shmutz J."/>
            <person name="Schroeder D."/>
            <person name="de Vargas C."/>
            <person name="Verret F."/>
            <person name="von Dassow P."/>
            <person name="Valentin K."/>
            <person name="Van de Peer Y."/>
            <person name="Wheeler G."/>
            <person name="Dacks J.B."/>
            <person name="Delwiche C.F."/>
            <person name="Dyhrman S.T."/>
            <person name="Glockner G."/>
            <person name="John U."/>
            <person name="Richards T."/>
            <person name="Worden A.Z."/>
            <person name="Zhang X."/>
            <person name="Grigoriev I.V."/>
            <person name="Allen A.E."/>
            <person name="Bidle K."/>
            <person name="Borodovsky M."/>
            <person name="Bowler C."/>
            <person name="Brownlee C."/>
            <person name="Cock J.M."/>
            <person name="Elias M."/>
            <person name="Gladyshev V.N."/>
            <person name="Groth M."/>
            <person name="Guda C."/>
            <person name="Hadaegh A."/>
            <person name="Iglesias-Rodriguez M.D."/>
            <person name="Jenkins J."/>
            <person name="Jones B.M."/>
            <person name="Lawson T."/>
            <person name="Leese F."/>
            <person name="Lindquist E."/>
            <person name="Lobanov A."/>
            <person name="Lomsadze A."/>
            <person name="Malik S.B."/>
            <person name="Marsh M.E."/>
            <person name="Mackinder L."/>
            <person name="Mock T."/>
            <person name="Mueller-Roeber B."/>
            <person name="Pagarete A."/>
            <person name="Parker M."/>
            <person name="Probert I."/>
            <person name="Quesneville H."/>
            <person name="Raines C."/>
            <person name="Rensing S.A."/>
            <person name="Riano-Pachon D.M."/>
            <person name="Richier S."/>
            <person name="Rokitta S."/>
            <person name="Shiraiwa Y."/>
            <person name="Soanes D.M."/>
            <person name="van der Giezen M."/>
            <person name="Wahlund T.M."/>
            <person name="Williams B."/>
            <person name="Wilson W."/>
            <person name="Wolfe G."/>
            <person name="Wurch L.L."/>
        </authorList>
    </citation>
    <scope>NUCLEOTIDE SEQUENCE</scope>
</reference>
<feature type="transmembrane region" description="Helical" evidence="8">
    <location>
        <begin position="573"/>
        <end position="597"/>
    </location>
</feature>
<name>A0A0D3JXK7_EMIH1</name>
<dbReference type="Gene3D" id="3.40.50.300">
    <property type="entry name" value="P-loop containing nucleotide triphosphate hydrolases"/>
    <property type="match status" value="1"/>
</dbReference>
<dbReference type="KEGG" id="ehx:EMIHUDRAFT_442986"/>
<dbReference type="Pfam" id="PF01061">
    <property type="entry name" value="ABC2_membrane"/>
    <property type="match status" value="1"/>
</dbReference>
<dbReference type="InterPro" id="IPR003439">
    <property type="entry name" value="ABC_transporter-like_ATP-bd"/>
</dbReference>
<dbReference type="PANTHER" id="PTHR48041">
    <property type="entry name" value="ABC TRANSPORTER G FAMILY MEMBER 28"/>
    <property type="match status" value="1"/>
</dbReference>
<reference evidence="10" key="2">
    <citation type="submission" date="2024-10" db="UniProtKB">
        <authorList>
            <consortium name="EnsemblProtists"/>
        </authorList>
    </citation>
    <scope>IDENTIFICATION</scope>
</reference>
<comment type="subcellular location">
    <subcellularLocation>
        <location evidence="1">Membrane</location>
        <topology evidence="1">Multi-pass membrane protein</topology>
    </subcellularLocation>
</comment>
<dbReference type="GO" id="GO:0140359">
    <property type="term" value="F:ABC-type transporter activity"/>
    <property type="evidence" value="ECO:0007669"/>
    <property type="project" value="InterPro"/>
</dbReference>
<keyword evidence="5" id="KW-0067">ATP-binding</keyword>
<organism evidence="10 11">
    <name type="scientific">Emiliania huxleyi (strain CCMP1516)</name>
    <dbReference type="NCBI Taxonomy" id="280463"/>
    <lineage>
        <taxon>Eukaryota</taxon>
        <taxon>Haptista</taxon>
        <taxon>Haptophyta</taxon>
        <taxon>Prymnesiophyceae</taxon>
        <taxon>Isochrysidales</taxon>
        <taxon>Noelaerhabdaceae</taxon>
        <taxon>Emiliania</taxon>
    </lineage>
</organism>
<dbReference type="PANTHER" id="PTHR48041:SF139">
    <property type="entry name" value="PROTEIN SCARLET"/>
    <property type="match status" value="1"/>
</dbReference>
<dbReference type="RefSeq" id="XP_005780671.1">
    <property type="nucleotide sequence ID" value="XM_005780614.1"/>
</dbReference>
<proteinExistence type="predicted"/>
<evidence type="ECO:0000256" key="4">
    <source>
        <dbReference type="ARBA" id="ARBA00022741"/>
    </source>
</evidence>
<evidence type="ECO:0000256" key="2">
    <source>
        <dbReference type="ARBA" id="ARBA00022448"/>
    </source>
</evidence>
<keyword evidence="3 8" id="KW-0812">Transmembrane</keyword>
<feature type="transmembrane region" description="Helical" evidence="8">
    <location>
        <begin position="350"/>
        <end position="371"/>
    </location>
</feature>
<evidence type="ECO:0000256" key="3">
    <source>
        <dbReference type="ARBA" id="ARBA00022692"/>
    </source>
</evidence>
<dbReference type="SMART" id="SM00382">
    <property type="entry name" value="AAA"/>
    <property type="match status" value="1"/>
</dbReference>
<dbReference type="GeneID" id="17273788"/>
<keyword evidence="7 8" id="KW-0472">Membrane</keyword>
<dbReference type="EnsemblProtists" id="EOD28242">
    <property type="protein sequence ID" value="EOD28242"/>
    <property type="gene ID" value="EMIHUDRAFT_442986"/>
</dbReference>
<sequence length="603" mass="64498">MAESSRSVRHTGSSVCWSGVKVTAGSKKNPKPILKGAGGEGLSGYVEGGKFCAIMGPSGAGKTTLLNALAGRRLPNFEGTVLVDGKEPDRRRIAFVMQEDVLCPTQTPREALMFSAGLRLPATVSLAEKRKLVEATLRELKLERCADTLVGDAVKRGISGGEKKRTSIGIELVVRPKVLFLDEPTSGLDSYAAYSVVENLRQLSAVGCTVLSTIHQPSSEVFGLFADVIFLSLGETFYSGAAADLPSSLAAHGLAPPPLSNPADHTMFLLQTKPVEELQRVAAELNKKSTAAASAAAAVDAHFAAAGERRSLATSLGAWTGSAPRRGAGILTEVYYLARREKNSLLRDRAGLVAAIAAPCCLNLLFAGIFYQAGDRERPNYQVMTHFGAISQIAIGGMFGAAQPLLLSFPLEAALFKKEYGVGTYTATTYFAAKTAVEVPKSFLVAALTWLVSYWLIALEGPIILYILALWLMGFAIASTALLLGCLVPNVEVGLQVSPAVLVPQILFAGFFIKSEQIPPFLRWAQYLCSLRYGNNLFALIAFGPQETDSWDNSTRAEAELLLELNQIEPGDWWVNVLVLASIGVAFRLVAIAALSWRAARTA</sequence>
<evidence type="ECO:0000256" key="7">
    <source>
        <dbReference type="ARBA" id="ARBA00023136"/>
    </source>
</evidence>
<feature type="domain" description="ABC transporter" evidence="9">
    <location>
        <begin position="20"/>
        <end position="258"/>
    </location>
</feature>
<dbReference type="GO" id="GO:0016020">
    <property type="term" value="C:membrane"/>
    <property type="evidence" value="ECO:0007669"/>
    <property type="project" value="UniProtKB-SubCell"/>
</dbReference>
<evidence type="ECO:0000256" key="6">
    <source>
        <dbReference type="ARBA" id="ARBA00022989"/>
    </source>
</evidence>
<feature type="transmembrane region" description="Helical" evidence="8">
    <location>
        <begin position="493"/>
        <end position="513"/>
    </location>
</feature>
<dbReference type="Proteomes" id="UP000013827">
    <property type="component" value="Unassembled WGS sequence"/>
</dbReference>
<dbReference type="Pfam" id="PF00005">
    <property type="entry name" value="ABC_tran"/>
    <property type="match status" value="1"/>
</dbReference>
<protein>
    <recommendedName>
        <fullName evidence="9">ABC transporter domain-containing protein</fullName>
    </recommendedName>
</protein>
<keyword evidence="2" id="KW-0813">Transport</keyword>
<dbReference type="InterPro" id="IPR050352">
    <property type="entry name" value="ABCG_transporters"/>
</dbReference>
<dbReference type="InterPro" id="IPR013525">
    <property type="entry name" value="ABC2_TM"/>
</dbReference>
<dbReference type="HOGENOM" id="CLU_000604_57_7_1"/>
<dbReference type="InterPro" id="IPR027417">
    <property type="entry name" value="P-loop_NTPase"/>
</dbReference>
<keyword evidence="11" id="KW-1185">Reference proteome</keyword>
<feature type="transmembrane region" description="Helical" evidence="8">
    <location>
        <begin position="383"/>
        <end position="407"/>
    </location>
</feature>
<keyword evidence="6 8" id="KW-1133">Transmembrane helix</keyword>
<evidence type="ECO:0000313" key="10">
    <source>
        <dbReference type="EnsemblProtists" id="EOD28242"/>
    </source>
</evidence>
<dbReference type="PROSITE" id="PS50893">
    <property type="entry name" value="ABC_TRANSPORTER_2"/>
    <property type="match status" value="1"/>
</dbReference>
<feature type="transmembrane region" description="Helical" evidence="8">
    <location>
        <begin position="439"/>
        <end position="457"/>
    </location>
</feature>
<evidence type="ECO:0000259" key="9">
    <source>
        <dbReference type="PROSITE" id="PS50893"/>
    </source>
</evidence>
<keyword evidence="4" id="KW-0547">Nucleotide-binding</keyword>
<feature type="transmembrane region" description="Helical" evidence="8">
    <location>
        <begin position="463"/>
        <end position="486"/>
    </location>
</feature>
<dbReference type="GO" id="GO:0016887">
    <property type="term" value="F:ATP hydrolysis activity"/>
    <property type="evidence" value="ECO:0007669"/>
    <property type="project" value="InterPro"/>
</dbReference>
<accession>A0A0D3JXK7</accession>